<keyword evidence="4" id="KW-1185">Reference proteome</keyword>
<dbReference type="InterPro" id="IPR002477">
    <property type="entry name" value="Peptidoglycan-bd-like"/>
</dbReference>
<dbReference type="Pfam" id="PF05257">
    <property type="entry name" value="CHAP"/>
    <property type="match status" value="1"/>
</dbReference>
<dbReference type="Pfam" id="PF01471">
    <property type="entry name" value="PG_binding_1"/>
    <property type="match status" value="1"/>
</dbReference>
<dbReference type="SUPFAM" id="SSF54001">
    <property type="entry name" value="Cysteine proteinases"/>
    <property type="match status" value="1"/>
</dbReference>
<feature type="domain" description="Peptidoglycan binding-like" evidence="1">
    <location>
        <begin position="175"/>
        <end position="233"/>
    </location>
</feature>
<dbReference type="Gene3D" id="1.10.101.10">
    <property type="entry name" value="PGBD-like superfamily/PGBD"/>
    <property type="match status" value="1"/>
</dbReference>
<dbReference type="SUPFAM" id="SSF47090">
    <property type="entry name" value="PGBD-like"/>
    <property type="match status" value="1"/>
</dbReference>
<evidence type="ECO:0000313" key="3">
    <source>
        <dbReference type="EMBL" id="KAB2344723.1"/>
    </source>
</evidence>
<name>A0A6H9YJZ3_9ACTN</name>
<evidence type="ECO:0000313" key="4">
    <source>
        <dbReference type="Proteomes" id="UP000468735"/>
    </source>
</evidence>
<evidence type="ECO:0000259" key="1">
    <source>
        <dbReference type="Pfam" id="PF01471"/>
    </source>
</evidence>
<dbReference type="EMBL" id="WBMT01000015">
    <property type="protein sequence ID" value="KAB2344723.1"/>
    <property type="molecule type" value="Genomic_DNA"/>
</dbReference>
<gene>
    <name evidence="3" type="ORF">F8566_29360</name>
</gene>
<evidence type="ECO:0000259" key="2">
    <source>
        <dbReference type="Pfam" id="PF05257"/>
    </source>
</evidence>
<sequence length="344" mass="37185">MGSASAMIAEARKWLGTSGRPNTLTRAYASRHGDGFLRAPWCDIAVTEWARRSGNADAVLPAGDRAYTVWHAQDFQKIKRWYTGTAANIDKAKPGDIVFFDWGSSNTIGAIDHVGIVEKVLGGGRVQTIEGNTGDACKRRVRSASSIAGYGRPAYTAYKWNGKAPAATLRRGDVGDRVRDLQNALMKAGERLPEFGADGDYGVETVNAVTSFQRKHDISETAGVYGSRTAAALQKALSPRPPEEDDEVRYYGQLNNGPAAITPISIHPGDATAIGFWGDNGIQQLPPASIRVAIHDAKGWYSEILVVDSAKPKPWIRFRDPKTTDGVSIRREDDGAVAVAWDAS</sequence>
<dbReference type="InterPro" id="IPR036365">
    <property type="entry name" value="PGBD-like_sf"/>
</dbReference>
<dbReference type="RefSeq" id="WP_151565091.1">
    <property type="nucleotide sequence ID" value="NZ_WBMT01000015.1"/>
</dbReference>
<feature type="domain" description="Peptidase C51" evidence="2">
    <location>
        <begin position="54"/>
        <end position="132"/>
    </location>
</feature>
<comment type="caution">
    <text evidence="3">The sequence shown here is derived from an EMBL/GenBank/DDBJ whole genome shotgun (WGS) entry which is preliminary data.</text>
</comment>
<organism evidence="3 4">
    <name type="scientific">Actinomadura rudentiformis</name>
    <dbReference type="NCBI Taxonomy" id="359158"/>
    <lineage>
        <taxon>Bacteria</taxon>
        <taxon>Bacillati</taxon>
        <taxon>Actinomycetota</taxon>
        <taxon>Actinomycetes</taxon>
        <taxon>Streptosporangiales</taxon>
        <taxon>Thermomonosporaceae</taxon>
        <taxon>Actinomadura</taxon>
    </lineage>
</organism>
<dbReference type="InterPro" id="IPR036366">
    <property type="entry name" value="PGBDSf"/>
</dbReference>
<dbReference type="InterPro" id="IPR038765">
    <property type="entry name" value="Papain-like_cys_pep_sf"/>
</dbReference>
<reference evidence="3 4" key="1">
    <citation type="submission" date="2019-09" db="EMBL/GenBank/DDBJ databases">
        <title>Actinomadura physcomitrii sp. nov., a novel actinomycete isolated from moss [Physcomitrium sphaericum (Ludw) Fuernr].</title>
        <authorList>
            <person name="Zhuang X."/>
            <person name="Liu C."/>
        </authorList>
    </citation>
    <scope>NUCLEOTIDE SEQUENCE [LARGE SCALE GENOMIC DNA]</scope>
    <source>
        <strain evidence="3 4">HMC1</strain>
    </source>
</reference>
<accession>A0A6H9YJZ3</accession>
<dbReference type="InterPro" id="IPR007921">
    <property type="entry name" value="CHAP_dom"/>
</dbReference>
<dbReference type="Gene3D" id="3.90.1720.60">
    <property type="match status" value="1"/>
</dbReference>
<dbReference type="Proteomes" id="UP000468735">
    <property type="component" value="Unassembled WGS sequence"/>
</dbReference>
<proteinExistence type="predicted"/>
<protein>
    <submittedName>
        <fullName evidence="3">CHAP domain-containing protein</fullName>
    </submittedName>
</protein>
<dbReference type="OrthoDB" id="5124837at2"/>
<dbReference type="AlphaFoldDB" id="A0A6H9YJZ3"/>